<sequence>MDFSAEQPGCPLMTRLVALLESEQRSRGTKARADLAAALIDLEREAIEAGATERTLTAIRAAHAIVDFSEMPLSPAG</sequence>
<gene>
    <name evidence="1" type="ORF">F6X53_11130</name>
</gene>
<accession>A0A6L3T347</accession>
<dbReference type="RefSeq" id="WP_151000087.1">
    <property type="nucleotide sequence ID" value="NZ_BPQY01000035.1"/>
</dbReference>
<dbReference type="EMBL" id="VZZK01000009">
    <property type="protein sequence ID" value="KAB1079352.1"/>
    <property type="molecule type" value="Genomic_DNA"/>
</dbReference>
<comment type="caution">
    <text evidence="1">The sequence shown here is derived from an EMBL/GenBank/DDBJ whole genome shotgun (WGS) entry which is preliminary data.</text>
</comment>
<protein>
    <submittedName>
        <fullName evidence="1">Uncharacterized protein</fullName>
    </submittedName>
</protein>
<evidence type="ECO:0000313" key="1">
    <source>
        <dbReference type="EMBL" id="KAB1079352.1"/>
    </source>
</evidence>
<keyword evidence="2" id="KW-1185">Reference proteome</keyword>
<proteinExistence type="predicted"/>
<name>A0A6L3T347_9HYPH</name>
<organism evidence="1 2">
    <name type="scientific">Methylobacterium soli</name>
    <dbReference type="NCBI Taxonomy" id="553447"/>
    <lineage>
        <taxon>Bacteria</taxon>
        <taxon>Pseudomonadati</taxon>
        <taxon>Pseudomonadota</taxon>
        <taxon>Alphaproteobacteria</taxon>
        <taxon>Hyphomicrobiales</taxon>
        <taxon>Methylobacteriaceae</taxon>
        <taxon>Methylobacterium</taxon>
    </lineage>
</organism>
<evidence type="ECO:0000313" key="2">
    <source>
        <dbReference type="Proteomes" id="UP000474159"/>
    </source>
</evidence>
<reference evidence="1 2" key="1">
    <citation type="submission" date="2019-09" db="EMBL/GenBank/DDBJ databases">
        <title>YIM 48816 draft genome.</title>
        <authorList>
            <person name="Jiang L."/>
        </authorList>
    </citation>
    <scope>NUCLEOTIDE SEQUENCE [LARGE SCALE GENOMIC DNA]</scope>
    <source>
        <strain evidence="1 2">YIM 48816</strain>
    </source>
</reference>
<dbReference type="Proteomes" id="UP000474159">
    <property type="component" value="Unassembled WGS sequence"/>
</dbReference>
<dbReference type="OrthoDB" id="7998641at2"/>
<dbReference type="AlphaFoldDB" id="A0A6L3T347"/>